<evidence type="ECO:0000259" key="2">
    <source>
        <dbReference type="Pfam" id="PF00196"/>
    </source>
</evidence>
<dbReference type="EMBL" id="VISQ01000002">
    <property type="protein sequence ID" value="TVZ61638.1"/>
    <property type="molecule type" value="Genomic_DNA"/>
</dbReference>
<evidence type="ECO:0000313" key="3">
    <source>
        <dbReference type="EMBL" id="TVZ61638.1"/>
    </source>
</evidence>
<comment type="caution">
    <text evidence="3">The sequence shown here is derived from an EMBL/GenBank/DDBJ whole genome shotgun (WGS) entry which is preliminary data.</text>
</comment>
<dbReference type="Gene3D" id="1.10.10.10">
    <property type="entry name" value="Winged helix-like DNA-binding domain superfamily/Winged helix DNA-binding domain"/>
    <property type="match status" value="1"/>
</dbReference>
<name>A0A542BFA2_SERFO</name>
<reference evidence="3" key="1">
    <citation type="submission" date="2019-06" db="EMBL/GenBank/DDBJ databases">
        <authorList>
            <person name="Deangelis K."/>
            <person name="Huntemann M."/>
            <person name="Clum A."/>
            <person name="Pillay M."/>
            <person name="Palaniappan K."/>
            <person name="Varghese N."/>
            <person name="Mikhailova N."/>
            <person name="Stamatis D."/>
            <person name="Reddy T."/>
            <person name="Daum C."/>
            <person name="Shapiro N."/>
            <person name="Ivanova N."/>
            <person name="Kyrpides N."/>
            <person name="Woyke T."/>
        </authorList>
    </citation>
    <scope>NUCLEOTIDE SEQUENCE [LARGE SCALE GENOMIC DNA]</scope>
    <source>
        <strain evidence="3">128R</strain>
    </source>
</reference>
<dbReference type="InterPro" id="IPR000792">
    <property type="entry name" value="Tscrpt_reg_LuxR_C"/>
</dbReference>
<dbReference type="GO" id="GO:0006355">
    <property type="term" value="P:regulation of DNA-templated transcription"/>
    <property type="evidence" value="ECO:0007669"/>
    <property type="project" value="InterPro"/>
</dbReference>
<feature type="domain" description="HTH luxR-type" evidence="2">
    <location>
        <begin position="17"/>
        <end position="64"/>
    </location>
</feature>
<proteinExistence type="predicted"/>
<accession>A0A542BFA2</accession>
<evidence type="ECO:0000256" key="1">
    <source>
        <dbReference type="ARBA" id="ARBA00023125"/>
    </source>
</evidence>
<protein>
    <submittedName>
        <fullName evidence="3">Regulatory LuxR family protein</fullName>
    </submittedName>
</protein>
<reference evidence="3" key="2">
    <citation type="submission" date="2019-08" db="EMBL/GenBank/DDBJ databases">
        <title>Investigation of anaerobic lignin degradation for improved lignocellulosic biofuels.</title>
        <authorList>
            <person name="Deangelis K.PhD."/>
        </authorList>
    </citation>
    <scope>NUCLEOTIDE SEQUENCE [LARGE SCALE GENOMIC DNA]</scope>
    <source>
        <strain evidence="3">128R</strain>
    </source>
</reference>
<dbReference type="GO" id="GO:0003677">
    <property type="term" value="F:DNA binding"/>
    <property type="evidence" value="ECO:0007669"/>
    <property type="project" value="UniProtKB-KW"/>
</dbReference>
<dbReference type="SUPFAM" id="SSF46894">
    <property type="entry name" value="C-terminal effector domain of the bipartite response regulators"/>
    <property type="match status" value="1"/>
</dbReference>
<dbReference type="OrthoDB" id="6506371at2"/>
<dbReference type="AlphaFoldDB" id="A0A542BFA2"/>
<dbReference type="Pfam" id="PF00196">
    <property type="entry name" value="GerE"/>
    <property type="match status" value="1"/>
</dbReference>
<keyword evidence="1" id="KW-0238">DNA-binding</keyword>
<dbReference type="InterPro" id="IPR036388">
    <property type="entry name" value="WH-like_DNA-bd_sf"/>
</dbReference>
<organism evidence="3">
    <name type="scientific">Serratia fonticola</name>
    <dbReference type="NCBI Taxonomy" id="47917"/>
    <lineage>
        <taxon>Bacteria</taxon>
        <taxon>Pseudomonadati</taxon>
        <taxon>Pseudomonadota</taxon>
        <taxon>Gammaproteobacteria</taxon>
        <taxon>Enterobacterales</taxon>
        <taxon>Yersiniaceae</taxon>
        <taxon>Serratia</taxon>
    </lineage>
</organism>
<sequence>MLNLETLWKQRLMFPELTESQFQVLMYYAFGSNSEGIADILKCSKNAVKLSLRRIKENLNVDKLETVRIIYHSRTYTAMMAPDDFPQKYYETMANRP</sequence>
<gene>
    <name evidence="3" type="ORF">FHU10_5336</name>
</gene>
<dbReference type="InterPro" id="IPR016032">
    <property type="entry name" value="Sig_transdc_resp-reg_C-effctor"/>
</dbReference>